<evidence type="ECO:0000256" key="1">
    <source>
        <dbReference type="SAM" id="MobiDB-lite"/>
    </source>
</evidence>
<evidence type="ECO:0000313" key="3">
    <source>
        <dbReference type="Proteomes" id="UP000297245"/>
    </source>
</evidence>
<organism evidence="2 3">
    <name type="scientific">Dendrothele bispora (strain CBS 962.96)</name>
    <dbReference type="NCBI Taxonomy" id="1314807"/>
    <lineage>
        <taxon>Eukaryota</taxon>
        <taxon>Fungi</taxon>
        <taxon>Dikarya</taxon>
        <taxon>Basidiomycota</taxon>
        <taxon>Agaricomycotina</taxon>
        <taxon>Agaricomycetes</taxon>
        <taxon>Agaricomycetidae</taxon>
        <taxon>Agaricales</taxon>
        <taxon>Agaricales incertae sedis</taxon>
        <taxon>Dendrothele</taxon>
    </lineage>
</organism>
<dbReference type="EMBL" id="ML179059">
    <property type="protein sequence ID" value="THV04170.1"/>
    <property type="molecule type" value="Genomic_DNA"/>
</dbReference>
<protein>
    <submittedName>
        <fullName evidence="2">Uncharacterized protein</fullName>
    </submittedName>
</protein>
<feature type="region of interest" description="Disordered" evidence="1">
    <location>
        <begin position="915"/>
        <end position="1003"/>
    </location>
</feature>
<dbReference type="Proteomes" id="UP000297245">
    <property type="component" value="Unassembled WGS sequence"/>
</dbReference>
<proteinExistence type="predicted"/>
<dbReference type="PANTHER" id="PTHR31912">
    <property type="entry name" value="IP13529P"/>
    <property type="match status" value="1"/>
</dbReference>
<gene>
    <name evidence="2" type="ORF">K435DRAFT_649876</name>
</gene>
<feature type="compositionally biased region" description="Acidic residues" evidence="1">
    <location>
        <begin position="988"/>
        <end position="1003"/>
    </location>
</feature>
<dbReference type="AlphaFoldDB" id="A0A4S8MMM1"/>
<keyword evidence="3" id="KW-1185">Reference proteome</keyword>
<name>A0A4S8MMM1_DENBC</name>
<feature type="compositionally biased region" description="Basic and acidic residues" evidence="1">
    <location>
        <begin position="915"/>
        <end position="950"/>
    </location>
</feature>
<reference evidence="2 3" key="1">
    <citation type="journal article" date="2019" name="Nat. Ecol. Evol.">
        <title>Megaphylogeny resolves global patterns of mushroom evolution.</title>
        <authorList>
            <person name="Varga T."/>
            <person name="Krizsan K."/>
            <person name="Foldi C."/>
            <person name="Dima B."/>
            <person name="Sanchez-Garcia M."/>
            <person name="Sanchez-Ramirez S."/>
            <person name="Szollosi G.J."/>
            <person name="Szarkandi J.G."/>
            <person name="Papp V."/>
            <person name="Albert L."/>
            <person name="Andreopoulos W."/>
            <person name="Angelini C."/>
            <person name="Antonin V."/>
            <person name="Barry K.W."/>
            <person name="Bougher N.L."/>
            <person name="Buchanan P."/>
            <person name="Buyck B."/>
            <person name="Bense V."/>
            <person name="Catcheside P."/>
            <person name="Chovatia M."/>
            <person name="Cooper J."/>
            <person name="Damon W."/>
            <person name="Desjardin D."/>
            <person name="Finy P."/>
            <person name="Geml J."/>
            <person name="Haridas S."/>
            <person name="Hughes K."/>
            <person name="Justo A."/>
            <person name="Karasinski D."/>
            <person name="Kautmanova I."/>
            <person name="Kiss B."/>
            <person name="Kocsube S."/>
            <person name="Kotiranta H."/>
            <person name="LaButti K.M."/>
            <person name="Lechner B.E."/>
            <person name="Liimatainen K."/>
            <person name="Lipzen A."/>
            <person name="Lukacs Z."/>
            <person name="Mihaltcheva S."/>
            <person name="Morgado L.N."/>
            <person name="Niskanen T."/>
            <person name="Noordeloos M.E."/>
            <person name="Ohm R.A."/>
            <person name="Ortiz-Santana B."/>
            <person name="Ovrebo C."/>
            <person name="Racz N."/>
            <person name="Riley R."/>
            <person name="Savchenko A."/>
            <person name="Shiryaev A."/>
            <person name="Soop K."/>
            <person name="Spirin V."/>
            <person name="Szebenyi C."/>
            <person name="Tomsovsky M."/>
            <person name="Tulloss R.E."/>
            <person name="Uehling J."/>
            <person name="Grigoriev I.V."/>
            <person name="Vagvolgyi C."/>
            <person name="Papp T."/>
            <person name="Martin F.M."/>
            <person name="Miettinen O."/>
            <person name="Hibbett D.S."/>
            <person name="Nagy L.G."/>
        </authorList>
    </citation>
    <scope>NUCLEOTIDE SEQUENCE [LARGE SCALE GENOMIC DNA]</scope>
    <source>
        <strain evidence="2 3">CBS 962.96</strain>
    </source>
</reference>
<accession>A0A4S8MMM1</accession>
<dbReference type="OrthoDB" id="2506088at2759"/>
<dbReference type="PANTHER" id="PTHR31912:SF34">
    <property type="entry name" value="NOTOCHORD-RELATED PROTEIN"/>
    <property type="match status" value="1"/>
</dbReference>
<evidence type="ECO:0000313" key="2">
    <source>
        <dbReference type="EMBL" id="THV04170.1"/>
    </source>
</evidence>
<sequence>MLLDIIDNLPRLRLSTAHFKLILWLLNQAGVQHVPSYDAFRKTQQELTKMCASEPVHCVSSTGNHFYVNDPRETIKRQFANPEVAQHFNFYPEETSEPISEVWQAERWKEYDPSDLTPMYSSNGKQFYINEVSMLHDDRLVIPLLWVKRHGILHADCNLVDIDDNGLWIRGTSVHSIPADQFVMNYLEVISTLNVQRIPWKDEMSVPEMPNPKRKLVDEDEDLYVVMIPIWADDVSGNKSKQYNKHINLYMENSNLPARLLQQEYFVNFLSTSPHASSPEQFAEIRKIVNETQTNPIRCFNADTKRRCGVILRVPSLPADNPQQSEEASHIGGNSNKFCRRCHVGGTHEEKESNEGYHSLFSVGISRSASETIEILEKQLNVAMTGVASHVKAIQTETGVKDKVTEYWIEVLLKRANQILRDNPSKSRQELSVELTEWLELQPGDKMSPLLSVAGLDPTKDTPVEILHTILLGIVKYVWHMFHSKLSEEEQRVFTARLQSTDTDGLTIPALRAAYIMQYRNGLIGKHFKALMQTMAFHVHDLVTPDESEIIKAVGELGAMLWVPEIIDMNEYLNDLEVRIANILNAFSKVDPNKITCKIKLHLLPHIISDCRRYGPAIHNSTEIFECFNAIFRMCSILSNHQAPSRDIARKFASMDRIKHLLSGGYWIYKNEWIQASRLVRRLLRSDVVIQQHLGWTPPPDIQYGKVIPLSKPKSTAVNWRQTHASSVCLQEIKSEIWNVNRAVVAQSGDICVKGSWVACRAIGRLIEILSPQVSVDSDPAFVLTIENFILGENRHPHFDMPVLHRPAERDQAPDYIVIKPEEILFRLSVQHDCRLTGCMLTGSRIVLQEHQKTSQRIAVLSHADDSSYIVNTHALHNATLLRCFLPRSLVEPKSLIPSDRQSFHFEVATKLRAQQDEKRKTTSEKRKATREANKLNKEARRAEMDDTEVRPSVPSMPKRRRKTKAVKEGAQGEESEQLGKRKRMEAADVDVTDDSTENEDVA</sequence>